<gene>
    <name evidence="1" type="ORF">STA1M1_00660</name>
</gene>
<sequence>MKMATREDIAAPIEAVFEQISDFDGFERAAMRRGAEVVRTDTLSAPGPGMSWRAGFDYRGKARKANIELSDYEVPERVRARVQSTGIEMEVVVELVAMSRSRTRMNLTLDARPRTIPARLMIQSLKLARQSVLKRFRRRVADYAADLEERLRDRG</sequence>
<dbReference type="Proteomes" id="UP001144205">
    <property type="component" value="Unassembled WGS sequence"/>
</dbReference>
<comment type="caution">
    <text evidence="1">The sequence shown here is derived from an EMBL/GenBank/DDBJ whole genome shotgun (WGS) entry which is preliminary data.</text>
</comment>
<dbReference type="InterPro" id="IPR019587">
    <property type="entry name" value="Polyketide_cyclase/dehydratase"/>
</dbReference>
<keyword evidence="2" id="KW-1185">Reference proteome</keyword>
<dbReference type="Pfam" id="PF10604">
    <property type="entry name" value="Polyketide_cyc2"/>
    <property type="match status" value="1"/>
</dbReference>
<dbReference type="Gene3D" id="3.30.530.20">
    <property type="match status" value="1"/>
</dbReference>
<protein>
    <submittedName>
        <fullName evidence="1">DNA polymerase III subunit gamma/tau</fullName>
    </submittedName>
</protein>
<dbReference type="InterPro" id="IPR023393">
    <property type="entry name" value="START-like_dom_sf"/>
</dbReference>
<dbReference type="SUPFAM" id="SSF55961">
    <property type="entry name" value="Bet v1-like"/>
    <property type="match status" value="1"/>
</dbReference>
<dbReference type="EMBL" id="BROH01000001">
    <property type="protein sequence ID" value="GKY86197.1"/>
    <property type="molecule type" value="Genomic_DNA"/>
</dbReference>
<dbReference type="CDD" id="cd07812">
    <property type="entry name" value="SRPBCC"/>
    <property type="match status" value="1"/>
</dbReference>
<accession>A0ABQ5LQ65</accession>
<reference evidence="1" key="1">
    <citation type="journal article" date="2023" name="Int. J. Syst. Evol. Microbiol.">
        <title>Sinisalibacter aestuarii sp. nov., isolated from estuarine sediment of the Arakawa River.</title>
        <authorList>
            <person name="Arafat S.T."/>
            <person name="Hirano S."/>
            <person name="Sato A."/>
            <person name="Takeuchi K."/>
            <person name="Yasuda T."/>
            <person name="Terahara T."/>
            <person name="Hamada M."/>
            <person name="Kobayashi T."/>
        </authorList>
    </citation>
    <scope>NUCLEOTIDE SEQUENCE</scope>
    <source>
        <strain evidence="1">B-399</strain>
    </source>
</reference>
<proteinExistence type="predicted"/>
<evidence type="ECO:0000313" key="1">
    <source>
        <dbReference type="EMBL" id="GKY86197.1"/>
    </source>
</evidence>
<dbReference type="RefSeq" id="WP_281840166.1">
    <property type="nucleotide sequence ID" value="NZ_BROH01000001.1"/>
</dbReference>
<evidence type="ECO:0000313" key="2">
    <source>
        <dbReference type="Proteomes" id="UP001144205"/>
    </source>
</evidence>
<name>A0ABQ5LQ65_9RHOB</name>
<organism evidence="1 2">
    <name type="scientific">Sinisalibacter aestuarii</name>
    <dbReference type="NCBI Taxonomy" id="2949426"/>
    <lineage>
        <taxon>Bacteria</taxon>
        <taxon>Pseudomonadati</taxon>
        <taxon>Pseudomonadota</taxon>
        <taxon>Alphaproteobacteria</taxon>
        <taxon>Rhodobacterales</taxon>
        <taxon>Roseobacteraceae</taxon>
        <taxon>Sinisalibacter</taxon>
    </lineage>
</organism>